<name>A0A0G4IEA2_9ALVE</name>
<sequence>MESLGSVFSFGWLPSLLSLDLSDNPLGSSGLRACARGLSSSPQSLPLQSLNLARTKAKAERMEALAEALKVKKTTSLQTLDLAENEMRLEGLKHLASAVNAEAVPDLRVLMLKKNRLGYLTSGERGDAPIAQLLSTSALKWLEEFDLSENFLFEQRLGGGAEGEGEGEGGEGGEGEIVQVSAAALAVPGRFPNLRRLDLGGESSMRSEQLAAFATALGVGGLPSLQEPVIPRWGSLGNLRTEGVVALANAISSGQLSQLKDFQIEHRDDMTSDAFTTLSRSLATGKAPLLQSLDLQMWNENAEGGVEALAEGFRRGGLSSLTSFRLNVRYAFCIKGYALSTLGLALGNGGCPALQKLDLEWEEEGDEGVGGLAEGLDRGGLSSLQDLSLRVTCNQNGEGELNGEGCKAFGEVLSTGKVPSLRNMSLFCRCNQSFVSFCEGLSRGSVDPPMMVDLDVAVEFGEGGNTDLGVTRFAEVIRAGKLSGLRNMNSVGYEMLSKAGGRAFGEALTHADASLNSLEKLRIPFQTEEVIAAFLEGLARGPGRLPALHTLMCPFNRSMRTQGAQSLSNLVRGGKVPSLRDLTVNLAGIGQEGMQAFAAALSTSHAFALRRLDIEFGGISPADAAAEVGLFSVALSSGHLCRLEELSVGGLQVIGEVRAFCGGLGSGKLTSLLMLHFVRCGLGTEGGRALSEVLTAEKLPSLRTLAAHQTQLTDEGVRALIEGWMSREPPPLQCVDLRWNRLSGAVVNLLLRFLGSKRLPALESVNVFGNFGADQASRDTLFGVFPEIVKIF</sequence>
<keyword evidence="3" id="KW-0677">Repeat</keyword>
<evidence type="ECO:0000256" key="2">
    <source>
        <dbReference type="ARBA" id="ARBA00022614"/>
    </source>
</evidence>
<dbReference type="GO" id="GO:0048471">
    <property type="term" value="C:perinuclear region of cytoplasm"/>
    <property type="evidence" value="ECO:0007669"/>
    <property type="project" value="TreeGrafter"/>
</dbReference>
<keyword evidence="2" id="KW-0433">Leucine-rich repeat</keyword>
<gene>
    <name evidence="4" type="ORF">Cvel_2364</name>
</gene>
<proteinExistence type="predicted"/>
<dbReference type="Pfam" id="PF13516">
    <property type="entry name" value="LRR_6"/>
    <property type="match status" value="2"/>
</dbReference>
<dbReference type="EMBL" id="CDMZ01005876">
    <property type="protein sequence ID" value="CEM55424.1"/>
    <property type="molecule type" value="Genomic_DNA"/>
</dbReference>
<evidence type="ECO:0000256" key="3">
    <source>
        <dbReference type="ARBA" id="ARBA00022737"/>
    </source>
</evidence>
<dbReference type="VEuPathDB" id="CryptoDB:Cvel_2364"/>
<dbReference type="PANTHER" id="PTHR24113">
    <property type="entry name" value="RAN GTPASE-ACTIVATING PROTEIN 1"/>
    <property type="match status" value="1"/>
</dbReference>
<dbReference type="Gene3D" id="3.80.10.10">
    <property type="entry name" value="Ribonuclease Inhibitor"/>
    <property type="match status" value="3"/>
</dbReference>
<dbReference type="InterPro" id="IPR032675">
    <property type="entry name" value="LRR_dom_sf"/>
</dbReference>
<dbReference type="GO" id="GO:0005829">
    <property type="term" value="C:cytosol"/>
    <property type="evidence" value="ECO:0007669"/>
    <property type="project" value="TreeGrafter"/>
</dbReference>
<accession>A0A0G4IEA2</accession>
<dbReference type="GO" id="GO:0005634">
    <property type="term" value="C:nucleus"/>
    <property type="evidence" value="ECO:0007669"/>
    <property type="project" value="TreeGrafter"/>
</dbReference>
<protein>
    <submittedName>
        <fullName evidence="4">Uncharacterized protein</fullName>
    </submittedName>
</protein>
<dbReference type="SUPFAM" id="SSF52047">
    <property type="entry name" value="RNI-like"/>
    <property type="match status" value="2"/>
</dbReference>
<dbReference type="PhylomeDB" id="A0A0G4IEA2"/>
<evidence type="ECO:0000313" key="4">
    <source>
        <dbReference type="EMBL" id="CEM55424.1"/>
    </source>
</evidence>
<dbReference type="InterPro" id="IPR001611">
    <property type="entry name" value="Leu-rich_rpt"/>
</dbReference>
<dbReference type="PANTHER" id="PTHR24113:SF12">
    <property type="entry name" value="RAN GTPASE-ACTIVATING PROTEIN 1"/>
    <property type="match status" value="1"/>
</dbReference>
<keyword evidence="1" id="KW-0343">GTPase activation</keyword>
<dbReference type="GO" id="GO:0031267">
    <property type="term" value="F:small GTPase binding"/>
    <property type="evidence" value="ECO:0007669"/>
    <property type="project" value="TreeGrafter"/>
</dbReference>
<dbReference type="SMART" id="SM00368">
    <property type="entry name" value="LRR_RI"/>
    <property type="match status" value="6"/>
</dbReference>
<dbReference type="GO" id="GO:0005096">
    <property type="term" value="F:GTPase activator activity"/>
    <property type="evidence" value="ECO:0007669"/>
    <property type="project" value="UniProtKB-KW"/>
</dbReference>
<organism evidence="4">
    <name type="scientific">Chromera velia CCMP2878</name>
    <dbReference type="NCBI Taxonomy" id="1169474"/>
    <lineage>
        <taxon>Eukaryota</taxon>
        <taxon>Sar</taxon>
        <taxon>Alveolata</taxon>
        <taxon>Colpodellida</taxon>
        <taxon>Chromeraceae</taxon>
        <taxon>Chromera</taxon>
    </lineage>
</organism>
<dbReference type="AlphaFoldDB" id="A0A0G4IEA2"/>
<dbReference type="GO" id="GO:0006913">
    <property type="term" value="P:nucleocytoplasmic transport"/>
    <property type="evidence" value="ECO:0007669"/>
    <property type="project" value="TreeGrafter"/>
</dbReference>
<dbReference type="InterPro" id="IPR027038">
    <property type="entry name" value="RanGap"/>
</dbReference>
<evidence type="ECO:0000256" key="1">
    <source>
        <dbReference type="ARBA" id="ARBA00022468"/>
    </source>
</evidence>
<reference evidence="4" key="1">
    <citation type="submission" date="2014-11" db="EMBL/GenBank/DDBJ databases">
        <authorList>
            <person name="Otto D Thomas"/>
            <person name="Naeem Raeece"/>
        </authorList>
    </citation>
    <scope>NUCLEOTIDE SEQUENCE</scope>
</reference>